<evidence type="ECO:0000313" key="2">
    <source>
        <dbReference type="EMBL" id="NRT90060.1"/>
    </source>
</evidence>
<evidence type="ECO:0000259" key="1">
    <source>
        <dbReference type="Pfam" id="PF07561"/>
    </source>
</evidence>
<dbReference type="EMBL" id="JABSWW010000001">
    <property type="protein sequence ID" value="NRT90060.1"/>
    <property type="molecule type" value="Genomic_DNA"/>
</dbReference>
<name>A0AAX0B3W0_CLOBE</name>
<dbReference type="AlphaFoldDB" id="A0AAX0B3W0"/>
<dbReference type="RefSeq" id="WP_173711407.1">
    <property type="nucleotide sequence ID" value="NZ_JABSWW010000001.1"/>
</dbReference>
<dbReference type="Proteomes" id="UP001193748">
    <property type="component" value="Unassembled WGS sequence"/>
</dbReference>
<reference evidence="2" key="1">
    <citation type="submission" date="2020-05" db="EMBL/GenBank/DDBJ databases">
        <authorList>
            <person name="Brown S."/>
            <person name="Huntemann M."/>
            <person name="Clum A."/>
            <person name="Spunde A."/>
            <person name="Palaniappan K."/>
            <person name="Ritter S."/>
            <person name="Mikhailova N."/>
            <person name="Chen I.-M."/>
            <person name="Stamatis D."/>
            <person name="Reddy T."/>
            <person name="O'Malley R."/>
            <person name="Daum C."/>
            <person name="Shapiro N."/>
            <person name="Ivanova N."/>
            <person name="Kyrpides N."/>
            <person name="Woyke T."/>
        </authorList>
    </citation>
    <scope>NUCLEOTIDE SEQUENCE</scope>
    <source>
        <strain evidence="2">DJ080</strain>
    </source>
</reference>
<reference evidence="2" key="2">
    <citation type="journal article" date="2022" name="Nat. Biotechnol.">
        <title>Carbon-negative production of acetone and isopropanol by gas fermentation at industrial pilot scale.</title>
        <authorList>
            <person name="Liew F.E."/>
            <person name="Nogle R."/>
            <person name="Abdalla T."/>
            <person name="Rasor B.J."/>
            <person name="Canter C."/>
            <person name="Jensen R.O."/>
            <person name="Wang L."/>
            <person name="Strutz J."/>
            <person name="Chirania P."/>
            <person name="De Tissera S."/>
            <person name="Mueller A.P."/>
            <person name="Ruan Z."/>
            <person name="Gao A."/>
            <person name="Tran L."/>
            <person name="Engle N.L."/>
            <person name="Bromley J.C."/>
            <person name="Daniell J."/>
            <person name="Conrado R."/>
            <person name="Tschaplinski T.J."/>
            <person name="Giannone R.J."/>
            <person name="Hettich R.L."/>
            <person name="Karim A.S."/>
            <person name="Simpson S.D."/>
            <person name="Brown S.D."/>
            <person name="Leang C."/>
            <person name="Jewett M.C."/>
            <person name="Kopke M."/>
        </authorList>
    </citation>
    <scope>NUCLEOTIDE SEQUENCE</scope>
    <source>
        <strain evidence="2">DJ080</strain>
    </source>
</reference>
<evidence type="ECO:0000313" key="3">
    <source>
        <dbReference type="Proteomes" id="UP001193748"/>
    </source>
</evidence>
<feature type="domain" description="DUF1540" evidence="1">
    <location>
        <begin position="3"/>
        <end position="45"/>
    </location>
</feature>
<protein>
    <recommendedName>
        <fullName evidence="1">DUF1540 domain-containing protein</fullName>
    </recommendedName>
</protein>
<dbReference type="InterPro" id="IPR011437">
    <property type="entry name" value="DUF1540"/>
</dbReference>
<gene>
    <name evidence="2" type="ORF">B0H41_003739</name>
</gene>
<dbReference type="Pfam" id="PF07561">
    <property type="entry name" value="DUF1540"/>
    <property type="match status" value="1"/>
</dbReference>
<accession>A0AAX0B3W0</accession>
<comment type="caution">
    <text evidence="2">The sequence shown here is derived from an EMBL/GenBank/DDBJ whole genome shotgun (WGS) entry which is preliminary data.</text>
</comment>
<proteinExistence type="predicted"/>
<organism evidence="2 3">
    <name type="scientific">Clostridium beijerinckii</name>
    <name type="common">Clostridium MP</name>
    <dbReference type="NCBI Taxonomy" id="1520"/>
    <lineage>
        <taxon>Bacteria</taxon>
        <taxon>Bacillati</taxon>
        <taxon>Bacillota</taxon>
        <taxon>Clostridia</taxon>
        <taxon>Eubacteriales</taxon>
        <taxon>Clostridiaceae</taxon>
        <taxon>Clostridium</taxon>
    </lineage>
</organism>
<sequence length="73" mass="8619">MLVRCQWKTCINYKDGMCKAPAIELKSFDYEEDNEELEGLKCDSYKYDSFWMCKEGREVDSKDFNKEADVIGK</sequence>